<evidence type="ECO:0000313" key="3">
    <source>
        <dbReference type="Proteomes" id="UP000545074"/>
    </source>
</evidence>
<keyword evidence="1" id="KW-0732">Signal</keyword>
<dbReference type="GO" id="GO:0007155">
    <property type="term" value="P:cell adhesion"/>
    <property type="evidence" value="ECO:0007669"/>
    <property type="project" value="InterPro"/>
</dbReference>
<evidence type="ECO:0000256" key="1">
    <source>
        <dbReference type="SAM" id="SignalP"/>
    </source>
</evidence>
<reference evidence="2 3" key="1">
    <citation type="submission" date="2020-07" db="EMBL/GenBank/DDBJ databases">
        <title>Diversity of carbapenemase encoding genes among Pseudomonas putida group clinical isolates in a tertiary Brazilian hospital.</title>
        <authorList>
            <person name="Alberto-Lei F."/>
            <person name="Nodari C.S."/>
            <person name="Streling A.P."/>
            <person name="Paulino J.T."/>
            <person name="Bessa-Neto F.O."/>
            <person name="Cayo R."/>
            <person name="Gales A.C."/>
        </authorList>
    </citation>
    <scope>NUCLEOTIDE SEQUENCE [LARGE SCALE GENOMIC DNA]</scope>
    <source>
        <strain evidence="2 3">12815</strain>
    </source>
</reference>
<name>A0A7W2KF38_9PSED</name>
<evidence type="ECO:0000313" key="2">
    <source>
        <dbReference type="EMBL" id="MBA6097338.1"/>
    </source>
</evidence>
<dbReference type="Proteomes" id="UP000545074">
    <property type="component" value="Unassembled WGS sequence"/>
</dbReference>
<protein>
    <submittedName>
        <fullName evidence="2">Fimbrial protein</fullName>
    </submittedName>
</protein>
<gene>
    <name evidence="2" type="ORF">H4C80_09420</name>
</gene>
<dbReference type="SUPFAM" id="SSF49401">
    <property type="entry name" value="Bacterial adhesins"/>
    <property type="match status" value="1"/>
</dbReference>
<feature type="chain" id="PRO_5031171682" evidence="1">
    <location>
        <begin position="28"/>
        <end position="299"/>
    </location>
</feature>
<dbReference type="RefSeq" id="WP_054911956.1">
    <property type="nucleotide sequence ID" value="NZ_BQIO01000013.1"/>
</dbReference>
<organism evidence="2 3">
    <name type="scientific">Pseudomonas juntendi</name>
    <dbReference type="NCBI Taxonomy" id="2666183"/>
    <lineage>
        <taxon>Bacteria</taxon>
        <taxon>Pseudomonadati</taxon>
        <taxon>Pseudomonadota</taxon>
        <taxon>Gammaproteobacteria</taxon>
        <taxon>Pseudomonadales</taxon>
        <taxon>Pseudomonadaceae</taxon>
        <taxon>Pseudomonas</taxon>
    </lineage>
</organism>
<dbReference type="AlphaFoldDB" id="A0A7W2KF38"/>
<dbReference type="GO" id="GO:0009289">
    <property type="term" value="C:pilus"/>
    <property type="evidence" value="ECO:0007669"/>
    <property type="project" value="InterPro"/>
</dbReference>
<dbReference type="InterPro" id="IPR036937">
    <property type="entry name" value="Adhesion_dom_fimbrial_sf"/>
</dbReference>
<dbReference type="InterPro" id="IPR008966">
    <property type="entry name" value="Adhesion_dom_sf"/>
</dbReference>
<dbReference type="EMBL" id="JACGCX010000004">
    <property type="protein sequence ID" value="MBA6097338.1"/>
    <property type="molecule type" value="Genomic_DNA"/>
</dbReference>
<comment type="caution">
    <text evidence="2">The sequence shown here is derived from an EMBL/GenBank/DDBJ whole genome shotgun (WGS) entry which is preliminary data.</text>
</comment>
<dbReference type="Gene3D" id="2.60.40.1090">
    <property type="entry name" value="Fimbrial-type adhesion domain"/>
    <property type="match status" value="1"/>
</dbReference>
<feature type="signal peptide" evidence="1">
    <location>
        <begin position="1"/>
        <end position="27"/>
    </location>
</feature>
<accession>A0A7W2KF38</accession>
<proteinExistence type="predicted"/>
<sequence length="299" mass="31881">MIVNKRNRLMQALLAGLLVSISFQVQALIGGNLTCDVSGSSMDGYDFSPGDQMNVRFNGICTANRAFTKSFYPTVDITPVYGDDPGQLTVWDPLTNMKVIELPLGLYSDTCLGGVCGPIAIGRKIPYSYFVRGKAPSTPGRYAAKIVLGVTAIGAPLYAEWIHTVLYIYNVKAAGCTLTSPDVVSLKLGTINSNDLYNATQSTTVVLNCASALRANVTLTPSRAIIGPNYGTSQTSLAGLNMRAFWSDTGNPVELGSSRVMELRAGSNSVGLSFRPVLEAGKSPSGTFQSQYTLTISYL</sequence>